<dbReference type="GeneID" id="54476730"/>
<dbReference type="GO" id="GO:0090173">
    <property type="term" value="P:regulation of synaptonemal complex assembly"/>
    <property type="evidence" value="ECO:0007669"/>
    <property type="project" value="InterPro"/>
</dbReference>
<evidence type="ECO:0000313" key="3">
    <source>
        <dbReference type="Proteomes" id="UP000799767"/>
    </source>
</evidence>
<proteinExistence type="predicted"/>
<keyword evidence="3" id="KW-1185">Reference proteome</keyword>
<name>A0A6A6PGR9_9PEZI</name>
<dbReference type="GO" id="GO:0051321">
    <property type="term" value="P:meiotic cell cycle"/>
    <property type="evidence" value="ECO:0007669"/>
    <property type="project" value="UniProtKB-KW"/>
</dbReference>
<dbReference type="Proteomes" id="UP000799767">
    <property type="component" value="Unassembled WGS sequence"/>
</dbReference>
<organism evidence="2 3">
    <name type="scientific">Neohortaea acidophila</name>
    <dbReference type="NCBI Taxonomy" id="245834"/>
    <lineage>
        <taxon>Eukaryota</taxon>
        <taxon>Fungi</taxon>
        <taxon>Dikarya</taxon>
        <taxon>Ascomycota</taxon>
        <taxon>Pezizomycotina</taxon>
        <taxon>Dothideomycetes</taxon>
        <taxon>Dothideomycetidae</taxon>
        <taxon>Mycosphaerellales</taxon>
        <taxon>Teratosphaeriaceae</taxon>
        <taxon>Neohortaea</taxon>
    </lineage>
</organism>
<keyword evidence="1" id="KW-0469">Meiosis</keyword>
<dbReference type="InterPro" id="IPR013940">
    <property type="entry name" value="Spo22/ZIP4/TEX11"/>
</dbReference>
<dbReference type="PANTHER" id="PTHR40375:SF2">
    <property type="entry name" value="SPORULATION-SPECIFIC PROTEIN 22"/>
    <property type="match status" value="1"/>
</dbReference>
<dbReference type="EMBL" id="MU001642">
    <property type="protein sequence ID" value="KAF2478976.1"/>
    <property type="molecule type" value="Genomic_DNA"/>
</dbReference>
<dbReference type="RefSeq" id="XP_033585546.1">
    <property type="nucleotide sequence ID" value="XM_033735728.1"/>
</dbReference>
<dbReference type="AlphaFoldDB" id="A0A6A6PGR9"/>
<evidence type="ECO:0000256" key="1">
    <source>
        <dbReference type="ARBA" id="ARBA00023254"/>
    </source>
</evidence>
<dbReference type="PANTHER" id="PTHR40375">
    <property type="entry name" value="SPORULATION-SPECIFIC PROTEIN 22"/>
    <property type="match status" value="1"/>
</dbReference>
<dbReference type="OrthoDB" id="65716at2759"/>
<dbReference type="Pfam" id="PF08631">
    <property type="entry name" value="SPO22"/>
    <property type="match status" value="1"/>
</dbReference>
<accession>A0A6A6PGR9</accession>
<evidence type="ECO:0000313" key="2">
    <source>
        <dbReference type="EMBL" id="KAF2478976.1"/>
    </source>
</evidence>
<dbReference type="InterPro" id="IPR039057">
    <property type="entry name" value="Spo22/ZIP4"/>
</dbReference>
<protein>
    <submittedName>
        <fullName evidence="2">Meiosis protein SPO22/ZIP4 like-domain-containing protein</fullName>
    </submittedName>
</protein>
<gene>
    <name evidence="2" type="ORF">BDY17DRAFT_313584</name>
</gene>
<reference evidence="2" key="1">
    <citation type="journal article" date="2020" name="Stud. Mycol.">
        <title>101 Dothideomycetes genomes: a test case for predicting lifestyles and emergence of pathogens.</title>
        <authorList>
            <person name="Haridas S."/>
            <person name="Albert R."/>
            <person name="Binder M."/>
            <person name="Bloem J."/>
            <person name="Labutti K."/>
            <person name="Salamov A."/>
            <person name="Andreopoulos B."/>
            <person name="Baker S."/>
            <person name="Barry K."/>
            <person name="Bills G."/>
            <person name="Bluhm B."/>
            <person name="Cannon C."/>
            <person name="Castanera R."/>
            <person name="Culley D."/>
            <person name="Daum C."/>
            <person name="Ezra D."/>
            <person name="Gonzalez J."/>
            <person name="Henrissat B."/>
            <person name="Kuo A."/>
            <person name="Liang C."/>
            <person name="Lipzen A."/>
            <person name="Lutzoni F."/>
            <person name="Magnuson J."/>
            <person name="Mondo S."/>
            <person name="Nolan M."/>
            <person name="Ohm R."/>
            <person name="Pangilinan J."/>
            <person name="Park H.-J."/>
            <person name="Ramirez L."/>
            <person name="Alfaro M."/>
            <person name="Sun H."/>
            <person name="Tritt A."/>
            <person name="Yoshinaga Y."/>
            <person name="Zwiers L.-H."/>
            <person name="Turgeon B."/>
            <person name="Goodwin S."/>
            <person name="Spatafora J."/>
            <person name="Crous P."/>
            <person name="Grigoriev I."/>
        </authorList>
    </citation>
    <scope>NUCLEOTIDE SEQUENCE</scope>
    <source>
        <strain evidence="2">CBS 113389</strain>
    </source>
</reference>
<sequence length="960" mass="107226">MAPLKPVRENAGKRQIDQLLELAEKCLDVVKSRTALPSSLQHALEAAITRAFSPTPSTTSLAPCAAKVDALACELWNAATNFLRHHEDHQATRPLTDNEARSILLLRILSFLLIDAARQATPKLASDGEQRIRTFKIALKACKFCLDNDELVYARNILERCSDHVEAMETPSPLVQMSAQSETNEQKEHSRSLVAEYYLHRLVHACKSDSLDLANHLFAQIPHSQLQQSPHLSEKAADLFYEAGRALCKRQQTEQAVVWFERAVSALDASEPEHQSENAAELRLTVTASLVKCLRSSDDQIALQRAQHLVQQLSTTHGLANRITVQLLRLNVLLVHSPPAMDEMRSALSMLIRSSVITELTFKKIMQTIHRVQKVDCEVARQALANLITTRLVNDFPEEQCEAAACLSRIEQATITYTLSVSNEPSEASPGSVAELQKLFDAIHQHNGLIFTAKATHAAQTLIWKAAASSETDLAAAWSALLQHPLFESAGQINKTKIGRKMMAVALAKGDFNGARQTFYQMSPGSRNESMTRYLAFKLALRCDDYEMARESLQEIAKSSKKDQTFLYACVLEAQQSKMRAIAVAALQAILDRQSPELHMPSLLRCIAKLLIAVIGTADRGAHEVMEEVVQVFENAAASTQVLSKAAGDGWQSEVQWWSKNAYNLSLEHCAGMDPEHLARLLTACTHLIEASSAEGEATDVEGRRRRKALCHFLCASAHIVLARSVEERSEYGLQNYLNARQQIEDFQALQPALGERQDQDLHRKAFELLKFDLECILHLQQWDSLDACLQKCLECRDVDRWETLADIVLIIRQQRAAAGESEQSPARINRLLDRIINETWQQNKDISKASRWLRLSFSMDLKEGKGDFALELLKQSAGMAMKGYRKEDATYPETELQWLAITAFNRAVDLLSSGNVALAREWIQGALELARYAGDDGALHANLTDRHEMAMRRLKDAGL</sequence>